<reference evidence="3" key="1">
    <citation type="submission" date="2011-11" db="EMBL/GenBank/DDBJ databases">
        <title>Complete sequence of Desulfosporosinus orientis DSM 765.</title>
        <authorList>
            <person name="Lucas S."/>
            <person name="Han J."/>
            <person name="Lapidus A."/>
            <person name="Cheng J.-F."/>
            <person name="Goodwin L."/>
            <person name="Pitluck S."/>
            <person name="Peters L."/>
            <person name="Ovchinnikova G."/>
            <person name="Teshima H."/>
            <person name="Detter J.C."/>
            <person name="Han C."/>
            <person name="Tapia R."/>
            <person name="Land M."/>
            <person name="Hauser L."/>
            <person name="Kyrpides N."/>
            <person name="Ivanova N."/>
            <person name="Pagani I."/>
            <person name="Pester M."/>
            <person name="Spring S."/>
            <person name="Ollivier B."/>
            <person name="Rattei T."/>
            <person name="Klenk H.-P."/>
            <person name="Wagner M."/>
            <person name="Loy A."/>
            <person name="Woyke T."/>
        </authorList>
    </citation>
    <scope>NUCLEOTIDE SEQUENCE [LARGE SCALE GENOMIC DNA]</scope>
    <source>
        <strain evidence="3">ATCC 19365 / DSM 765 / NCIMB 8382 / VKM B-1628</strain>
    </source>
</reference>
<feature type="transmembrane region" description="Helical" evidence="1">
    <location>
        <begin position="12"/>
        <end position="36"/>
    </location>
</feature>
<keyword evidence="1" id="KW-0812">Transmembrane</keyword>
<dbReference type="Proteomes" id="UP000006346">
    <property type="component" value="Chromosome"/>
</dbReference>
<keyword evidence="1" id="KW-1133">Transmembrane helix</keyword>
<keyword evidence="1" id="KW-0472">Membrane</keyword>
<organism evidence="2 3">
    <name type="scientific">Desulfosporosinus orientis (strain ATCC 19365 / DSM 765 / NCIMB 8382 / VKM B-1628 / Singapore I)</name>
    <name type="common">Desulfotomaculum orientis</name>
    <dbReference type="NCBI Taxonomy" id="768706"/>
    <lineage>
        <taxon>Bacteria</taxon>
        <taxon>Bacillati</taxon>
        <taxon>Bacillota</taxon>
        <taxon>Clostridia</taxon>
        <taxon>Eubacteriales</taxon>
        <taxon>Desulfitobacteriaceae</taxon>
        <taxon>Desulfosporosinus</taxon>
    </lineage>
</organism>
<keyword evidence="3" id="KW-1185">Reference proteome</keyword>
<accession>G7WIQ3</accession>
<dbReference type="KEGG" id="dor:Desor_3649"/>
<gene>
    <name evidence="2" type="ordered locus">Desor_3649</name>
</gene>
<reference evidence="2 3" key="2">
    <citation type="journal article" date="2012" name="J. Bacteriol.">
        <title>Complete genome sequences of Desulfosporosinus orientis DSM765T, Desulfosporosinus youngiae DSM17734T, Desulfosporosinus meridiei DSM13257T, and Desulfosporosinus acidiphilus DSM22704T.</title>
        <authorList>
            <person name="Pester M."/>
            <person name="Brambilla E."/>
            <person name="Alazard D."/>
            <person name="Rattei T."/>
            <person name="Weinmaier T."/>
            <person name="Han J."/>
            <person name="Lucas S."/>
            <person name="Lapidus A."/>
            <person name="Cheng J.F."/>
            <person name="Goodwin L."/>
            <person name="Pitluck S."/>
            <person name="Peters L."/>
            <person name="Ovchinnikova G."/>
            <person name="Teshima H."/>
            <person name="Detter J.C."/>
            <person name="Han C.S."/>
            <person name="Tapia R."/>
            <person name="Land M.L."/>
            <person name="Hauser L."/>
            <person name="Kyrpides N.C."/>
            <person name="Ivanova N.N."/>
            <person name="Pagani I."/>
            <person name="Huntmann M."/>
            <person name="Wei C.L."/>
            <person name="Davenport K.W."/>
            <person name="Daligault H."/>
            <person name="Chain P.S."/>
            <person name="Chen A."/>
            <person name="Mavromatis K."/>
            <person name="Markowitz V."/>
            <person name="Szeto E."/>
            <person name="Mikhailova N."/>
            <person name="Pati A."/>
            <person name="Wagner M."/>
            <person name="Woyke T."/>
            <person name="Ollivier B."/>
            <person name="Klenk H.P."/>
            <person name="Spring S."/>
            <person name="Loy A."/>
        </authorList>
    </citation>
    <scope>NUCLEOTIDE SEQUENCE [LARGE SCALE GENOMIC DNA]</scope>
    <source>
        <strain evidence="3">ATCC 19365 / DSM 765 / NCIMB 8382 / VKM B-1628</strain>
    </source>
</reference>
<proteinExistence type="predicted"/>
<evidence type="ECO:0000256" key="1">
    <source>
        <dbReference type="SAM" id="Phobius"/>
    </source>
</evidence>
<evidence type="ECO:0000313" key="3">
    <source>
        <dbReference type="Proteomes" id="UP000006346"/>
    </source>
</evidence>
<protein>
    <submittedName>
        <fullName evidence="2">Uncharacterized protein</fullName>
    </submittedName>
</protein>
<dbReference type="HOGENOM" id="CLU_3342916_0_0_9"/>
<sequence>MPWHKINTKKQNLIIIGGTIILSILILGITNLIVYMN</sequence>
<dbReference type="EMBL" id="CP003108">
    <property type="protein sequence ID" value="AET69127.1"/>
    <property type="molecule type" value="Genomic_DNA"/>
</dbReference>
<dbReference type="PATRIC" id="fig|768706.3.peg.3683"/>
<dbReference type="AlphaFoldDB" id="G7WIQ3"/>
<evidence type="ECO:0000313" key="2">
    <source>
        <dbReference type="EMBL" id="AET69127.1"/>
    </source>
</evidence>
<name>G7WIQ3_DESOD</name>